<gene>
    <name evidence="16" type="ORF">SeLEV6574_g08162</name>
</gene>
<keyword evidence="7 12" id="KW-0103">Bromodomain</keyword>
<dbReference type="PROSITE" id="PS51186">
    <property type="entry name" value="GNAT"/>
    <property type="match status" value="1"/>
</dbReference>
<dbReference type="PRINTS" id="PR00503">
    <property type="entry name" value="BROMODOMAIN"/>
</dbReference>
<dbReference type="OrthoDB" id="1937912at2759"/>
<evidence type="ECO:0000256" key="1">
    <source>
        <dbReference type="ARBA" id="ARBA00004123"/>
    </source>
</evidence>
<dbReference type="CDD" id="cd05509">
    <property type="entry name" value="Bromo_gcn5_like"/>
    <property type="match status" value="1"/>
</dbReference>
<reference evidence="16 17" key="1">
    <citation type="journal article" date="2019" name="Sci. Rep.">
        <title>Comparative genomics of chytrid fungi reveal insights into the obligate biotrophic and pathogenic lifestyle of Synchytrium endobioticum.</title>
        <authorList>
            <person name="van de Vossenberg B.T.L.H."/>
            <person name="Warris S."/>
            <person name="Nguyen H.D.T."/>
            <person name="van Gent-Pelzer M.P.E."/>
            <person name="Joly D.L."/>
            <person name="van de Geest H.C."/>
            <person name="Bonants P.J.M."/>
            <person name="Smith D.S."/>
            <person name="Levesque C.A."/>
            <person name="van der Lee T.A.J."/>
        </authorList>
    </citation>
    <scope>NUCLEOTIDE SEQUENCE [LARGE SCALE GENOMIC DNA]</scope>
    <source>
        <strain evidence="16 17">LEV6574</strain>
    </source>
</reference>
<dbReference type="InterPro" id="IPR000182">
    <property type="entry name" value="GNAT_dom"/>
</dbReference>
<dbReference type="PANTHER" id="PTHR45750:SF3">
    <property type="entry name" value="HISTONE ACETYLTRANSFERASE"/>
    <property type="match status" value="1"/>
</dbReference>
<dbReference type="Pfam" id="PF00439">
    <property type="entry name" value="Bromodomain"/>
    <property type="match status" value="1"/>
</dbReference>
<evidence type="ECO:0000256" key="10">
    <source>
        <dbReference type="ARBA" id="ARBA00023242"/>
    </source>
</evidence>
<keyword evidence="9" id="KW-0804">Transcription</keyword>
<dbReference type="InterPro" id="IPR016181">
    <property type="entry name" value="Acyl_CoA_acyltransferase"/>
</dbReference>
<dbReference type="SUPFAM" id="SSF55729">
    <property type="entry name" value="Acyl-CoA N-acyltransferases (Nat)"/>
    <property type="match status" value="1"/>
</dbReference>
<keyword evidence="11" id="KW-0012">Acyltransferase</keyword>
<evidence type="ECO:0000256" key="13">
    <source>
        <dbReference type="SAM" id="MobiDB-lite"/>
    </source>
</evidence>
<evidence type="ECO:0000256" key="8">
    <source>
        <dbReference type="ARBA" id="ARBA00023159"/>
    </source>
</evidence>
<dbReference type="PROSITE" id="PS50014">
    <property type="entry name" value="BROMODOMAIN_2"/>
    <property type="match status" value="1"/>
</dbReference>
<evidence type="ECO:0000256" key="6">
    <source>
        <dbReference type="ARBA" id="ARBA00023015"/>
    </source>
</evidence>
<dbReference type="PANTHER" id="PTHR45750">
    <property type="entry name" value="GH11602P"/>
    <property type="match status" value="1"/>
</dbReference>
<organism evidence="16 17">
    <name type="scientific">Synchytrium endobioticum</name>
    <dbReference type="NCBI Taxonomy" id="286115"/>
    <lineage>
        <taxon>Eukaryota</taxon>
        <taxon>Fungi</taxon>
        <taxon>Fungi incertae sedis</taxon>
        <taxon>Chytridiomycota</taxon>
        <taxon>Chytridiomycota incertae sedis</taxon>
        <taxon>Chytridiomycetes</taxon>
        <taxon>Synchytriales</taxon>
        <taxon>Synchytriaceae</taxon>
        <taxon>Synchytrium</taxon>
    </lineage>
</organism>
<dbReference type="GO" id="GO:0010484">
    <property type="term" value="F:histone H3 acetyltransferase activity"/>
    <property type="evidence" value="ECO:0007669"/>
    <property type="project" value="TreeGrafter"/>
</dbReference>
<evidence type="ECO:0000256" key="2">
    <source>
        <dbReference type="ARBA" id="ARBA00008607"/>
    </source>
</evidence>
<comment type="caution">
    <text evidence="16">The sequence shown here is derived from an EMBL/GenBank/DDBJ whole genome shotgun (WGS) entry which is preliminary data.</text>
</comment>
<dbReference type="FunFam" id="3.40.630.30:FF:000004">
    <property type="entry name" value="Histone acetyltransferase KAT2A"/>
    <property type="match status" value="1"/>
</dbReference>
<dbReference type="EC" id="2.3.1.48" evidence="3"/>
<feature type="compositionally biased region" description="Basic and acidic residues" evidence="13">
    <location>
        <begin position="115"/>
        <end position="128"/>
    </location>
</feature>
<evidence type="ECO:0000256" key="7">
    <source>
        <dbReference type="ARBA" id="ARBA00023117"/>
    </source>
</evidence>
<proteinExistence type="inferred from homology"/>
<dbReference type="InterPro" id="IPR037800">
    <property type="entry name" value="GCN5"/>
</dbReference>
<dbReference type="CDD" id="cd04301">
    <property type="entry name" value="NAT_SF"/>
    <property type="match status" value="1"/>
</dbReference>
<evidence type="ECO:0000259" key="15">
    <source>
        <dbReference type="PROSITE" id="PS51186"/>
    </source>
</evidence>
<dbReference type="Gene3D" id="1.20.920.10">
    <property type="entry name" value="Bromodomain-like"/>
    <property type="match status" value="1"/>
</dbReference>
<feature type="domain" description="Bromo" evidence="14">
    <location>
        <begin position="379"/>
        <end position="447"/>
    </location>
</feature>
<keyword evidence="6" id="KW-0805">Transcription regulation</keyword>
<sequence>MEHASTVAYEACDIAEQTYSRYTWPTEHDLLRGCVSFSHNSSVFGFTSVFSSWSTVDRTMSENKRRSDFDEGPVPKKVKLEQTVATEDISGHSQRESAIPDASAVQGEGAENEDGEAKKPPTRAVQEERSGSIQFRIVVNDESAESMILLTGLKNIFQKQLPKMPKEYIARLVYDRAHVSMAVVRDGLTVVGGITYRPFETRRFGEIVFCAIASNEQVKGYGSRLMSHLKDYVSETSNIQHFLTYADNYAIGYFKKQGFTTDITLDKSIWVGYIKDYEGGTIMQCTMLPKVRYLQAPEILAMQRRAVLQKIQEIAKASFVVHPGMAVFKKGGRQTAPESVPGLLEAGWVPEMSHAPIKPPARTRGPLYPLMRKLVSEMVDNPQSWPFHEPVTGVPDYYTIIKEPMDLRTLGENVEEDAYKTWEAFSADVQKIFDNCRLYNEESSNYYKCAVKLEKFFRERSKQLKAEHRDV</sequence>
<dbReference type="Pfam" id="PF00583">
    <property type="entry name" value="Acetyltransf_1"/>
    <property type="match status" value="1"/>
</dbReference>
<dbReference type="EMBL" id="QEAM01000753">
    <property type="protein sequence ID" value="TPX35619.1"/>
    <property type="molecule type" value="Genomic_DNA"/>
</dbReference>
<dbReference type="PROSITE" id="PS00633">
    <property type="entry name" value="BROMODOMAIN_1"/>
    <property type="match status" value="1"/>
</dbReference>
<evidence type="ECO:0000313" key="16">
    <source>
        <dbReference type="EMBL" id="TPX35619.1"/>
    </source>
</evidence>
<feature type="region of interest" description="Disordered" evidence="13">
    <location>
        <begin position="86"/>
        <end position="128"/>
    </location>
</feature>
<evidence type="ECO:0000256" key="11">
    <source>
        <dbReference type="ARBA" id="ARBA00023315"/>
    </source>
</evidence>
<comment type="subcellular location">
    <subcellularLocation>
        <location evidence="1">Nucleus</location>
    </subcellularLocation>
</comment>
<dbReference type="AlphaFoldDB" id="A0A507C8Y7"/>
<dbReference type="SMART" id="SM00297">
    <property type="entry name" value="BROMO"/>
    <property type="match status" value="1"/>
</dbReference>
<feature type="domain" description="N-acetyltransferase" evidence="15">
    <location>
        <begin position="137"/>
        <end position="288"/>
    </location>
</feature>
<evidence type="ECO:0000256" key="4">
    <source>
        <dbReference type="ARBA" id="ARBA00022679"/>
    </source>
</evidence>
<dbReference type="InterPro" id="IPR001487">
    <property type="entry name" value="Bromodomain"/>
</dbReference>
<dbReference type="Proteomes" id="UP000320475">
    <property type="component" value="Unassembled WGS sequence"/>
</dbReference>
<evidence type="ECO:0000313" key="17">
    <source>
        <dbReference type="Proteomes" id="UP000320475"/>
    </source>
</evidence>
<dbReference type="VEuPathDB" id="FungiDB:SeMB42_g01103"/>
<evidence type="ECO:0000259" key="14">
    <source>
        <dbReference type="PROSITE" id="PS50014"/>
    </source>
</evidence>
<dbReference type="GO" id="GO:0000123">
    <property type="term" value="C:histone acetyltransferase complex"/>
    <property type="evidence" value="ECO:0007669"/>
    <property type="project" value="TreeGrafter"/>
</dbReference>
<dbReference type="SUPFAM" id="SSF47370">
    <property type="entry name" value="Bromodomain"/>
    <property type="match status" value="1"/>
</dbReference>
<keyword evidence="10" id="KW-0539">Nucleus</keyword>
<accession>A0A507C8Y7</accession>
<dbReference type="Gene3D" id="3.40.630.30">
    <property type="match status" value="1"/>
</dbReference>
<evidence type="ECO:0000256" key="9">
    <source>
        <dbReference type="ARBA" id="ARBA00023163"/>
    </source>
</evidence>
<keyword evidence="4" id="KW-0808">Transferase</keyword>
<protein>
    <recommendedName>
        <fullName evidence="3">histone acetyltransferase</fullName>
        <ecNumber evidence="3">2.3.1.48</ecNumber>
    </recommendedName>
</protein>
<keyword evidence="8" id="KW-0010">Activator</keyword>
<dbReference type="GO" id="GO:0005634">
    <property type="term" value="C:nucleus"/>
    <property type="evidence" value="ECO:0007669"/>
    <property type="project" value="UniProtKB-SubCell"/>
</dbReference>
<dbReference type="InterPro" id="IPR018359">
    <property type="entry name" value="Bromodomain_CS"/>
</dbReference>
<dbReference type="GO" id="GO:0045944">
    <property type="term" value="P:positive regulation of transcription by RNA polymerase II"/>
    <property type="evidence" value="ECO:0007669"/>
    <property type="project" value="TreeGrafter"/>
</dbReference>
<keyword evidence="5" id="KW-0156">Chromatin regulator</keyword>
<evidence type="ECO:0000256" key="5">
    <source>
        <dbReference type="ARBA" id="ARBA00022853"/>
    </source>
</evidence>
<comment type="similarity">
    <text evidence="2">Belongs to the acetyltransferase family. GCN5 subfamily.</text>
</comment>
<dbReference type="InterPro" id="IPR036427">
    <property type="entry name" value="Bromodomain-like_sf"/>
</dbReference>
<evidence type="ECO:0000256" key="3">
    <source>
        <dbReference type="ARBA" id="ARBA00013184"/>
    </source>
</evidence>
<name>A0A507C8Y7_9FUNG</name>
<evidence type="ECO:0000256" key="12">
    <source>
        <dbReference type="PROSITE-ProRule" id="PRU00035"/>
    </source>
</evidence>